<gene>
    <name evidence="1" type="ORF">BJ508DRAFT_365891</name>
</gene>
<evidence type="ECO:0000313" key="1">
    <source>
        <dbReference type="EMBL" id="RPA75090.1"/>
    </source>
</evidence>
<organism evidence="1 2">
    <name type="scientific">Ascobolus immersus RN42</name>
    <dbReference type="NCBI Taxonomy" id="1160509"/>
    <lineage>
        <taxon>Eukaryota</taxon>
        <taxon>Fungi</taxon>
        <taxon>Dikarya</taxon>
        <taxon>Ascomycota</taxon>
        <taxon>Pezizomycotina</taxon>
        <taxon>Pezizomycetes</taxon>
        <taxon>Pezizales</taxon>
        <taxon>Ascobolaceae</taxon>
        <taxon>Ascobolus</taxon>
    </lineage>
</organism>
<dbReference type="Proteomes" id="UP000275078">
    <property type="component" value="Unassembled WGS sequence"/>
</dbReference>
<accession>A0A3N4HTG7</accession>
<sequence>MSRLPVTMSLAPKFRQAWEKLIATWVDGERYWHGFEPEAKLAALFDGGHRTNNWFASLSPGRTDGLNPDELRQTLNLQTYVDPLAPSAEEEYAELASQAGVFASAILELVNEPSMAGASCTLSSAPSSRYQLSSAMVEMVDYWQRTPVTTHLSLALFREVNTTFLNVDKQPEDLEQFPRLLIPVMEEYILFLHQFGIPFVGTHWDYPQHPSEAEGLARLIREQLRLRYSKKLLRQEQIELIVAVIRAGIAEMRMIITRAGSGSINEFHLAYRMLYSSLRRFFLVIRAEGIEARILRYLNAGETVNFDLVDKLGMINKKFTMFDLVLEKAKIPCGIDKTGYRDGALLARALLEDLEDDRYSGWYSTFIAGPEEKAI</sequence>
<name>A0A3N4HTG7_ASCIM</name>
<protein>
    <submittedName>
        <fullName evidence="1">Uncharacterized protein</fullName>
    </submittedName>
</protein>
<evidence type="ECO:0000313" key="2">
    <source>
        <dbReference type="Proteomes" id="UP000275078"/>
    </source>
</evidence>
<keyword evidence="2" id="KW-1185">Reference proteome</keyword>
<reference evidence="1 2" key="1">
    <citation type="journal article" date="2018" name="Nat. Ecol. Evol.">
        <title>Pezizomycetes genomes reveal the molecular basis of ectomycorrhizal truffle lifestyle.</title>
        <authorList>
            <person name="Murat C."/>
            <person name="Payen T."/>
            <person name="Noel B."/>
            <person name="Kuo A."/>
            <person name="Morin E."/>
            <person name="Chen J."/>
            <person name="Kohler A."/>
            <person name="Krizsan K."/>
            <person name="Balestrini R."/>
            <person name="Da Silva C."/>
            <person name="Montanini B."/>
            <person name="Hainaut M."/>
            <person name="Levati E."/>
            <person name="Barry K.W."/>
            <person name="Belfiori B."/>
            <person name="Cichocki N."/>
            <person name="Clum A."/>
            <person name="Dockter R.B."/>
            <person name="Fauchery L."/>
            <person name="Guy J."/>
            <person name="Iotti M."/>
            <person name="Le Tacon F."/>
            <person name="Lindquist E.A."/>
            <person name="Lipzen A."/>
            <person name="Malagnac F."/>
            <person name="Mello A."/>
            <person name="Molinier V."/>
            <person name="Miyauchi S."/>
            <person name="Poulain J."/>
            <person name="Riccioni C."/>
            <person name="Rubini A."/>
            <person name="Sitrit Y."/>
            <person name="Splivallo R."/>
            <person name="Traeger S."/>
            <person name="Wang M."/>
            <person name="Zifcakova L."/>
            <person name="Wipf D."/>
            <person name="Zambonelli A."/>
            <person name="Paolocci F."/>
            <person name="Nowrousian M."/>
            <person name="Ottonello S."/>
            <person name="Baldrian P."/>
            <person name="Spatafora J.W."/>
            <person name="Henrissat B."/>
            <person name="Nagy L.G."/>
            <person name="Aury J.M."/>
            <person name="Wincker P."/>
            <person name="Grigoriev I.V."/>
            <person name="Bonfante P."/>
            <person name="Martin F.M."/>
        </authorList>
    </citation>
    <scope>NUCLEOTIDE SEQUENCE [LARGE SCALE GENOMIC DNA]</scope>
    <source>
        <strain evidence="1 2">RN42</strain>
    </source>
</reference>
<dbReference type="EMBL" id="ML119772">
    <property type="protein sequence ID" value="RPA75090.1"/>
    <property type="molecule type" value="Genomic_DNA"/>
</dbReference>
<dbReference type="AlphaFoldDB" id="A0A3N4HTG7"/>
<proteinExistence type="predicted"/>